<dbReference type="STRING" id="408074.SAMN05660909_05293"/>
<proteinExistence type="predicted"/>
<feature type="transmembrane region" description="Helical" evidence="1">
    <location>
        <begin position="79"/>
        <end position="98"/>
    </location>
</feature>
<evidence type="ECO:0008006" key="4">
    <source>
        <dbReference type="Google" id="ProtNLM"/>
    </source>
</evidence>
<evidence type="ECO:0000313" key="3">
    <source>
        <dbReference type="Proteomes" id="UP000199656"/>
    </source>
</evidence>
<feature type="transmembrane region" description="Helical" evidence="1">
    <location>
        <begin position="53"/>
        <end position="72"/>
    </location>
</feature>
<dbReference type="AlphaFoldDB" id="A0A1H4GFJ7"/>
<organism evidence="2 3">
    <name type="scientific">Chitinophaga terrae</name>
    <name type="common">ex Kim and Jung 2007</name>
    <dbReference type="NCBI Taxonomy" id="408074"/>
    <lineage>
        <taxon>Bacteria</taxon>
        <taxon>Pseudomonadati</taxon>
        <taxon>Bacteroidota</taxon>
        <taxon>Chitinophagia</taxon>
        <taxon>Chitinophagales</taxon>
        <taxon>Chitinophagaceae</taxon>
        <taxon>Chitinophaga</taxon>
    </lineage>
</organism>
<keyword evidence="1" id="KW-1133">Transmembrane helix</keyword>
<accession>A0A1H4GFJ7</accession>
<feature type="transmembrane region" description="Helical" evidence="1">
    <location>
        <begin position="12"/>
        <end position="33"/>
    </location>
</feature>
<evidence type="ECO:0000256" key="1">
    <source>
        <dbReference type="SAM" id="Phobius"/>
    </source>
</evidence>
<keyword evidence="1" id="KW-0812">Transmembrane</keyword>
<keyword evidence="3" id="KW-1185">Reference proteome</keyword>
<dbReference type="EMBL" id="FNRL01000039">
    <property type="protein sequence ID" value="SEB08395.1"/>
    <property type="molecule type" value="Genomic_DNA"/>
</dbReference>
<gene>
    <name evidence="2" type="ORF">SAMN05660909_05293</name>
</gene>
<name>A0A1H4GFJ7_9BACT</name>
<dbReference type="RefSeq" id="WP_089765753.1">
    <property type="nucleotide sequence ID" value="NZ_BKAT01000062.1"/>
</dbReference>
<sequence>MRIAGIGGSYFLRFIKGTVDPLFTTYIVLYLLVRGFRSLSLPLPWVNNWLTDFLFIPVAAHLSLSFTRYIVLRNTGYTYPLYYLLLMALYTALVFELIVPCYVSSSVADWGDVAAYFAGALFYYQVHQRKTH</sequence>
<dbReference type="Proteomes" id="UP000199656">
    <property type="component" value="Unassembled WGS sequence"/>
</dbReference>
<protein>
    <recommendedName>
        <fullName evidence="4">Magnesium citrate secondary transporter</fullName>
    </recommendedName>
</protein>
<keyword evidence="1" id="KW-0472">Membrane</keyword>
<evidence type="ECO:0000313" key="2">
    <source>
        <dbReference type="EMBL" id="SEB08395.1"/>
    </source>
</evidence>
<dbReference type="OrthoDB" id="1447802at2"/>
<reference evidence="3" key="1">
    <citation type="submission" date="2016-10" db="EMBL/GenBank/DDBJ databases">
        <authorList>
            <person name="Varghese N."/>
            <person name="Submissions S."/>
        </authorList>
    </citation>
    <scope>NUCLEOTIDE SEQUENCE [LARGE SCALE GENOMIC DNA]</scope>
    <source>
        <strain evidence="3">DSM 23920</strain>
    </source>
</reference>
<feature type="transmembrane region" description="Helical" evidence="1">
    <location>
        <begin position="110"/>
        <end position="126"/>
    </location>
</feature>